<evidence type="ECO:0000256" key="4">
    <source>
        <dbReference type="ARBA" id="ARBA00022801"/>
    </source>
</evidence>
<reference evidence="9 10" key="1">
    <citation type="submission" date="2020-08" db="EMBL/GenBank/DDBJ databases">
        <title>Genomic Encyclopedia of Type Strains, Phase IV (KMG-IV): sequencing the most valuable type-strain genomes for metagenomic binning, comparative biology and taxonomic classification.</title>
        <authorList>
            <person name="Goeker M."/>
        </authorList>
    </citation>
    <scope>NUCLEOTIDE SEQUENCE [LARGE SCALE GENOMIC DNA]</scope>
    <source>
        <strain evidence="9 10">DSM 19163</strain>
    </source>
</reference>
<dbReference type="PANTHER" id="PTHR30417:SF11">
    <property type="entry name" value="N-ACETYLMURAMOYL-L-ALANINE AMIDASE XLYA"/>
    <property type="match status" value="1"/>
</dbReference>
<keyword evidence="5" id="KW-0749">Sporulation</keyword>
<comment type="similarity">
    <text evidence="2">Belongs to the N-acetylmuramoyl-L-alanine amidase 2 family.</text>
</comment>
<dbReference type="GO" id="GO:0009254">
    <property type="term" value="P:peptidoglycan turnover"/>
    <property type="evidence" value="ECO:0007669"/>
    <property type="project" value="TreeGrafter"/>
</dbReference>
<keyword evidence="10" id="KW-1185">Reference proteome</keyword>
<dbReference type="EC" id="3.5.1.28" evidence="3"/>
<dbReference type="GO" id="GO:0008745">
    <property type="term" value="F:N-acetylmuramoyl-L-alanine amidase activity"/>
    <property type="evidence" value="ECO:0007669"/>
    <property type="project" value="UniProtKB-EC"/>
</dbReference>
<evidence type="ECO:0000256" key="2">
    <source>
        <dbReference type="ARBA" id="ARBA00007553"/>
    </source>
</evidence>
<evidence type="ECO:0000259" key="8">
    <source>
        <dbReference type="SMART" id="SM00644"/>
    </source>
</evidence>
<dbReference type="AlphaFoldDB" id="A0A9Q2CXX4"/>
<dbReference type="InterPro" id="IPR002502">
    <property type="entry name" value="Amidase_domain"/>
</dbReference>
<keyword evidence="6" id="KW-0178">Competence</keyword>
<dbReference type="RefSeq" id="WP_183672696.1">
    <property type="nucleotide sequence ID" value="NZ_CBCRYX010000003.1"/>
</dbReference>
<evidence type="ECO:0000256" key="3">
    <source>
        <dbReference type="ARBA" id="ARBA00011901"/>
    </source>
</evidence>
<dbReference type="GO" id="GO:0030420">
    <property type="term" value="P:establishment of competence for transformation"/>
    <property type="evidence" value="ECO:0007669"/>
    <property type="project" value="UniProtKB-KW"/>
</dbReference>
<dbReference type="SMART" id="SM00644">
    <property type="entry name" value="Ami_2"/>
    <property type="match status" value="1"/>
</dbReference>
<proteinExistence type="inferred from homology"/>
<dbReference type="PANTHER" id="PTHR30417">
    <property type="entry name" value="N-ACETYLMURAMOYL-L-ALANINE AMIDASE AMID"/>
    <property type="match status" value="1"/>
</dbReference>
<evidence type="ECO:0000256" key="1">
    <source>
        <dbReference type="ARBA" id="ARBA00001561"/>
    </source>
</evidence>
<evidence type="ECO:0000313" key="10">
    <source>
        <dbReference type="Proteomes" id="UP000579136"/>
    </source>
</evidence>
<keyword evidence="7" id="KW-0961">Cell wall biogenesis/degradation</keyword>
<dbReference type="Gene3D" id="3.40.80.10">
    <property type="entry name" value="Peptidoglycan recognition protein-like"/>
    <property type="match status" value="1"/>
</dbReference>
<dbReference type="CDD" id="cd06583">
    <property type="entry name" value="PGRP"/>
    <property type="match status" value="1"/>
</dbReference>
<comment type="catalytic activity">
    <reaction evidence="1">
        <text>Hydrolyzes the link between N-acetylmuramoyl residues and L-amino acid residues in certain cell-wall glycopeptides.</text>
        <dbReference type="EC" id="3.5.1.28"/>
    </reaction>
</comment>
<evidence type="ECO:0000313" key="9">
    <source>
        <dbReference type="EMBL" id="MBB5175263.1"/>
    </source>
</evidence>
<name>A0A9Q2CXX4_9STAP</name>
<dbReference type="Pfam" id="PF01510">
    <property type="entry name" value="Amidase_2"/>
    <property type="match status" value="1"/>
</dbReference>
<dbReference type="Proteomes" id="UP000579136">
    <property type="component" value="Unassembled WGS sequence"/>
</dbReference>
<protein>
    <recommendedName>
        <fullName evidence="3">N-acetylmuramoyl-L-alanine amidase</fullName>
        <ecNumber evidence="3">3.5.1.28</ecNumber>
    </recommendedName>
</protein>
<dbReference type="InterPro" id="IPR051206">
    <property type="entry name" value="NAMLAA_amidase_2"/>
</dbReference>
<sequence length="161" mass="18472">MKPQYNTMHNTGNTASARNEASFHNYNNLQVSYHVAIDDKEAVQLIPFNRNTWHAGDGNGAGNRQSIGIEICYSMDNGYSGAKSARYKKAEDNAALYIAHVLKQYGWGIDRLKRHYDWSRKDCPHKMHATNSYQAFRRKVQRYLDQLNGKKVTKAKSKKSE</sequence>
<dbReference type="InterPro" id="IPR036505">
    <property type="entry name" value="Amidase/PGRP_sf"/>
</dbReference>
<evidence type="ECO:0000256" key="7">
    <source>
        <dbReference type="ARBA" id="ARBA00023316"/>
    </source>
</evidence>
<keyword evidence="4" id="KW-0378">Hydrolase</keyword>
<evidence type="ECO:0000256" key="5">
    <source>
        <dbReference type="ARBA" id="ARBA00022969"/>
    </source>
</evidence>
<accession>A0A9Q2CXX4</accession>
<comment type="caution">
    <text evidence="9">The sequence shown here is derived from an EMBL/GenBank/DDBJ whole genome shotgun (WGS) entry which is preliminary data.</text>
</comment>
<dbReference type="EMBL" id="JACHHF010000001">
    <property type="protein sequence ID" value="MBB5175263.1"/>
    <property type="molecule type" value="Genomic_DNA"/>
</dbReference>
<feature type="domain" description="N-acetylmuramoyl-L-alanine amidase" evidence="8">
    <location>
        <begin position="1"/>
        <end position="125"/>
    </location>
</feature>
<gene>
    <name evidence="9" type="ORF">HNQ45_000121</name>
</gene>
<dbReference type="GO" id="GO:0009253">
    <property type="term" value="P:peptidoglycan catabolic process"/>
    <property type="evidence" value="ECO:0007669"/>
    <property type="project" value="InterPro"/>
</dbReference>
<organism evidence="9 10">
    <name type="scientific">Nosocomiicoccus ampullae</name>
    <dbReference type="NCBI Taxonomy" id="489910"/>
    <lineage>
        <taxon>Bacteria</taxon>
        <taxon>Bacillati</taxon>
        <taxon>Bacillota</taxon>
        <taxon>Bacilli</taxon>
        <taxon>Bacillales</taxon>
        <taxon>Staphylococcaceae</taxon>
        <taxon>Nosocomiicoccus</taxon>
    </lineage>
</organism>
<dbReference type="GO" id="GO:0071555">
    <property type="term" value="P:cell wall organization"/>
    <property type="evidence" value="ECO:0007669"/>
    <property type="project" value="UniProtKB-KW"/>
</dbReference>
<evidence type="ECO:0000256" key="6">
    <source>
        <dbReference type="ARBA" id="ARBA00023287"/>
    </source>
</evidence>
<dbReference type="SUPFAM" id="SSF55846">
    <property type="entry name" value="N-acetylmuramoyl-L-alanine amidase-like"/>
    <property type="match status" value="1"/>
</dbReference>
<dbReference type="GO" id="GO:0030435">
    <property type="term" value="P:sporulation resulting in formation of a cellular spore"/>
    <property type="evidence" value="ECO:0007669"/>
    <property type="project" value="UniProtKB-KW"/>
</dbReference>